<dbReference type="InterPro" id="IPR013320">
    <property type="entry name" value="ConA-like_dom_sf"/>
</dbReference>
<dbReference type="InterPro" id="IPR001870">
    <property type="entry name" value="B30.2/SPRY"/>
</dbReference>
<keyword evidence="3" id="KW-1185">Reference proteome</keyword>
<dbReference type="PROSITE" id="PS50188">
    <property type="entry name" value="B302_SPRY"/>
    <property type="match status" value="1"/>
</dbReference>
<feature type="domain" description="B30.2/SPRY" evidence="1">
    <location>
        <begin position="178"/>
        <end position="371"/>
    </location>
</feature>
<evidence type="ECO:0000313" key="2">
    <source>
        <dbReference type="EMBL" id="CAR55774.1"/>
    </source>
</evidence>
<dbReference type="HOGENOM" id="CLU_517486_0_0_4"/>
<name>B4EMH8_BURCJ</name>
<dbReference type="EMBL" id="AM747721">
    <property type="protein sequence ID" value="CAR55774.1"/>
    <property type="molecule type" value="Genomic_DNA"/>
</dbReference>
<dbReference type="Proteomes" id="UP000001035">
    <property type="component" value="Chromosome 2"/>
</dbReference>
<reference evidence="2 3" key="1">
    <citation type="journal article" date="2009" name="J. Bacteriol.">
        <title>The genome of Burkholderia cenocepacia J2315, an epidemic pathogen of cystic fibrosis patients.</title>
        <authorList>
            <person name="Holden M.T."/>
            <person name="Seth-Smith H.M."/>
            <person name="Crossman L.C."/>
            <person name="Sebaihia M."/>
            <person name="Bentley S.D."/>
            <person name="Cerdeno-Tarraga A.M."/>
            <person name="Thomson N.R."/>
            <person name="Bason N."/>
            <person name="Quail M.A."/>
            <person name="Sharp S."/>
            <person name="Cherevach I."/>
            <person name="Churcher C."/>
            <person name="Goodhead I."/>
            <person name="Hauser H."/>
            <person name="Holroyd N."/>
            <person name="Mungall K."/>
            <person name="Scott P."/>
            <person name="Walker D."/>
            <person name="White B."/>
            <person name="Rose H."/>
            <person name="Iversen P."/>
            <person name="Mil-Homens D."/>
            <person name="Rocha E.P."/>
            <person name="Fialho A.M."/>
            <person name="Baldwin A."/>
            <person name="Dowson C."/>
            <person name="Barrell B.G."/>
            <person name="Govan J.R."/>
            <person name="Vandamme P."/>
            <person name="Hart C.A."/>
            <person name="Mahenthiralingam E."/>
            <person name="Parkhill J."/>
        </authorList>
    </citation>
    <scope>NUCLEOTIDE SEQUENCE [LARGE SCALE GENOMIC DNA]</scope>
    <source>
        <strain evidence="3">ATCC BAA-245 / DSM 16553 / LMG 16656 / NCTC 13227 / J2315 / CF5610</strain>
    </source>
</reference>
<dbReference type="eggNOG" id="ENOG502ZHHK">
    <property type="taxonomic scope" value="Bacteria"/>
</dbReference>
<dbReference type="CDD" id="cd12886">
    <property type="entry name" value="SPRY_like"/>
    <property type="match status" value="1"/>
</dbReference>
<dbReference type="Gene3D" id="2.60.120.920">
    <property type="match status" value="1"/>
</dbReference>
<evidence type="ECO:0000313" key="3">
    <source>
        <dbReference type="Proteomes" id="UP000001035"/>
    </source>
</evidence>
<dbReference type="SUPFAM" id="SSF49899">
    <property type="entry name" value="Concanavalin A-like lectins/glucanases"/>
    <property type="match status" value="1"/>
</dbReference>
<dbReference type="InterPro" id="IPR003877">
    <property type="entry name" value="SPRY_dom"/>
</dbReference>
<evidence type="ECO:0000259" key="1">
    <source>
        <dbReference type="PROSITE" id="PS50188"/>
    </source>
</evidence>
<accession>B4EMH8</accession>
<dbReference type="InterPro" id="IPR043136">
    <property type="entry name" value="B30.2/SPRY_sf"/>
</dbReference>
<dbReference type="RefSeq" id="WP_012493438.1">
    <property type="nucleotide sequence ID" value="NC_011001.1"/>
</dbReference>
<sequence>MADLKMNQFPDGQLSDTQMLVGYDPYAAASGERKYSGVNLVSYLTGALPFIGNSNPTINGILTLNGDIHFSGGAIVTSLGDMYQVARGKWLSADMAKLDDAWNKASAAQSAADQAAISVAQAATSASSASANAATASSAASTATQAQTSATGSATAAQAWASQPTGTVQGTSSYSSLYYAGQSQYWAGISQAMVAAPTTFDPGYKHSSITLSNGNLTATFAGSQAVVLGTIGYATGKHYFEITFASGSSSGNASVGIAPSNEPLDSQIGYDDNSGAVGAFQTSGNVYLNGSKVASVSGYGNANDVIGVAVDADRKLVWFRSNSGEWNASGTADPASGTGGIAYTQTGKMFPAVCTDSSAVFTANFSGNFKATIPTGFKAWAADAFHYVVPYATTSTPGIVVAGSGVSVDPYGKLSVDTYYDMVSIQAQDTISIDLTAPVPGYHIVLNSQAATFALTNLQLPAGKALRLTFYFEQGTGNNTISSWDSRIKWVGSRPILAYTVGSRNVIELETIDGQTFAGYYIGQIN</sequence>
<dbReference type="AlphaFoldDB" id="B4EMH8"/>
<dbReference type="KEGG" id="bcj:BCAM1913"/>
<proteinExistence type="predicted"/>
<dbReference type="Pfam" id="PF00622">
    <property type="entry name" value="SPRY"/>
    <property type="match status" value="1"/>
</dbReference>
<organism evidence="2 3">
    <name type="scientific">Burkholderia cenocepacia (strain ATCC BAA-245 / DSM 16553 / LMG 16656 / NCTC 13227 / J2315 / CF5610)</name>
    <name type="common">Burkholderia cepacia (strain J2315)</name>
    <dbReference type="NCBI Taxonomy" id="216591"/>
    <lineage>
        <taxon>Bacteria</taxon>
        <taxon>Pseudomonadati</taxon>
        <taxon>Pseudomonadota</taxon>
        <taxon>Betaproteobacteria</taxon>
        <taxon>Burkholderiales</taxon>
        <taxon>Burkholderiaceae</taxon>
        <taxon>Burkholderia</taxon>
        <taxon>Burkholderia cepacia complex</taxon>
    </lineage>
</organism>
<protein>
    <submittedName>
        <fullName evidence="2">Hypothetical phage protein</fullName>
    </submittedName>
</protein>
<gene>
    <name evidence="2" type="ORF">BCAM1913</name>
</gene>